<proteinExistence type="predicted"/>
<evidence type="ECO:0000313" key="2">
    <source>
        <dbReference type="EMBL" id="SVD30935.1"/>
    </source>
</evidence>
<keyword evidence="1" id="KW-1133">Transmembrane helix</keyword>
<reference evidence="2" key="1">
    <citation type="submission" date="2018-05" db="EMBL/GenBank/DDBJ databases">
        <authorList>
            <person name="Lanie J.A."/>
            <person name="Ng W.-L."/>
            <person name="Kazmierczak K.M."/>
            <person name="Andrzejewski T.M."/>
            <person name="Davidsen T.M."/>
            <person name="Wayne K.J."/>
            <person name="Tettelin H."/>
            <person name="Glass J.I."/>
            <person name="Rusch D."/>
            <person name="Podicherti R."/>
            <person name="Tsui H.-C.T."/>
            <person name="Winkler M.E."/>
        </authorList>
    </citation>
    <scope>NUCLEOTIDE SEQUENCE</scope>
</reference>
<name>A0A382UAN2_9ZZZZ</name>
<gene>
    <name evidence="2" type="ORF">METZ01_LOCUS383789</name>
</gene>
<protein>
    <submittedName>
        <fullName evidence="2">Uncharacterized protein</fullName>
    </submittedName>
</protein>
<keyword evidence="1" id="KW-0472">Membrane</keyword>
<feature type="transmembrane region" description="Helical" evidence="1">
    <location>
        <begin position="24"/>
        <end position="47"/>
    </location>
</feature>
<keyword evidence="1" id="KW-0812">Transmembrane</keyword>
<accession>A0A382UAN2</accession>
<dbReference type="AlphaFoldDB" id="A0A382UAN2"/>
<organism evidence="2">
    <name type="scientific">marine metagenome</name>
    <dbReference type="NCBI Taxonomy" id="408172"/>
    <lineage>
        <taxon>unclassified sequences</taxon>
        <taxon>metagenomes</taxon>
        <taxon>ecological metagenomes</taxon>
    </lineage>
</organism>
<sequence length="51" mass="6016">MPGKALDVERKQEMMPYLTGEEQIIIVMFCAGYYVRRAIYVLIHLIVRPLF</sequence>
<dbReference type="EMBL" id="UINC01142545">
    <property type="protein sequence ID" value="SVD30935.1"/>
    <property type="molecule type" value="Genomic_DNA"/>
</dbReference>
<evidence type="ECO:0000256" key="1">
    <source>
        <dbReference type="SAM" id="Phobius"/>
    </source>
</evidence>